<evidence type="ECO:0000313" key="8">
    <source>
        <dbReference type="Proteomes" id="UP000002522"/>
    </source>
</evidence>
<dbReference type="GO" id="GO:0005886">
    <property type="term" value="C:plasma membrane"/>
    <property type="evidence" value="ECO:0007669"/>
    <property type="project" value="UniProtKB-SubCell"/>
</dbReference>
<evidence type="ECO:0000256" key="3">
    <source>
        <dbReference type="ARBA" id="ARBA00022692"/>
    </source>
</evidence>
<dbReference type="AlphaFoldDB" id="Q8EWV9"/>
<feature type="transmembrane region" description="Helical" evidence="6">
    <location>
        <begin position="270"/>
        <end position="290"/>
    </location>
</feature>
<feature type="transmembrane region" description="Helical" evidence="6">
    <location>
        <begin position="484"/>
        <end position="507"/>
    </location>
</feature>
<keyword evidence="5 6" id="KW-0472">Membrane</keyword>
<dbReference type="eggNOG" id="COG0534">
    <property type="taxonomic scope" value="Bacteria"/>
</dbReference>
<keyword evidence="3 6" id="KW-0812">Transmembrane</keyword>
<dbReference type="RefSeq" id="WP_011076917.1">
    <property type="nucleotide sequence ID" value="NC_004432.1"/>
</dbReference>
<dbReference type="InterPro" id="IPR002528">
    <property type="entry name" value="MATE_fam"/>
</dbReference>
<protein>
    <submittedName>
        <fullName evidence="7">Uncharacterized protein</fullName>
    </submittedName>
</protein>
<feature type="transmembrane region" description="Helical" evidence="6">
    <location>
        <begin position="25"/>
        <end position="46"/>
    </location>
</feature>
<proteinExistence type="predicted"/>
<feature type="transmembrane region" description="Helical" evidence="6">
    <location>
        <begin position="311"/>
        <end position="344"/>
    </location>
</feature>
<feature type="transmembrane region" description="Helical" evidence="6">
    <location>
        <begin position="234"/>
        <end position="258"/>
    </location>
</feature>
<dbReference type="Proteomes" id="UP000002522">
    <property type="component" value="Chromosome"/>
</dbReference>
<dbReference type="PANTHER" id="PTHR43823:SF3">
    <property type="entry name" value="MULTIDRUG EXPORT PROTEIN MEPA"/>
    <property type="match status" value="1"/>
</dbReference>
<dbReference type="InterPro" id="IPR051327">
    <property type="entry name" value="MATE_MepA_subfamily"/>
</dbReference>
<dbReference type="GO" id="GO:0042910">
    <property type="term" value="F:xenobiotic transmembrane transporter activity"/>
    <property type="evidence" value="ECO:0007669"/>
    <property type="project" value="InterPro"/>
</dbReference>
<accession>Q8EWV9</accession>
<keyword evidence="2" id="KW-1003">Cell membrane</keyword>
<name>Q8EWV9_MALP2</name>
<feature type="transmembrane region" description="Helical" evidence="6">
    <location>
        <begin position="151"/>
        <end position="172"/>
    </location>
</feature>
<evidence type="ECO:0000256" key="5">
    <source>
        <dbReference type="ARBA" id="ARBA00023136"/>
    </source>
</evidence>
<evidence type="ECO:0000256" key="4">
    <source>
        <dbReference type="ARBA" id="ARBA00022989"/>
    </source>
</evidence>
<comment type="subcellular location">
    <subcellularLocation>
        <location evidence="1">Cell membrane</location>
        <topology evidence="1">Multi-pass membrane protein</topology>
    </subcellularLocation>
</comment>
<evidence type="ECO:0000256" key="6">
    <source>
        <dbReference type="SAM" id="Phobius"/>
    </source>
</evidence>
<feature type="transmembrane region" description="Helical" evidence="6">
    <location>
        <begin position="375"/>
        <end position="396"/>
    </location>
</feature>
<dbReference type="KEGG" id="mpe:MYPE900"/>
<dbReference type="PANTHER" id="PTHR43823">
    <property type="entry name" value="SPORULATION PROTEIN YKVU"/>
    <property type="match status" value="1"/>
</dbReference>
<feature type="transmembrane region" description="Helical" evidence="6">
    <location>
        <begin position="206"/>
        <end position="227"/>
    </location>
</feature>
<keyword evidence="8" id="KW-1185">Reference proteome</keyword>
<keyword evidence="4 6" id="KW-1133">Transmembrane helix</keyword>
<feature type="transmembrane region" description="Helical" evidence="6">
    <location>
        <begin position="408"/>
        <end position="431"/>
    </location>
</feature>
<sequence>MKVFKNKKRKFLNESMYETESIPKLTLKVLVPSLFVSLLFGIYIFVDQILMQHIIPVNGINYLENALLSAGLTKDQILSVLSPNDSQANYDNLIYQANRNMIVYQTSVIGTVNLIFISIGLFINSGASVLFSRALAQQDKQKCKSIWVSSFYSCLFLSIVLTVLIMSIQTYIVEACIAKSTVSTSEVVNSYNQVRHQLILNAANKYMYFITGSIPIIMILNLLIFFLRAEGRSYFITFAALIANLFNIIFELIFFLVFKMDIIGGGISILIGYFVNILLVASFILFYEFVNKGDYPFSFAFKQLKEFKINWNVFTTSLILSLGTFLRDASIAVANIVYVIVFFGTLNAISTAPGDAGVSAGLAFNDIQTVSGTPIYNLIFFAIYGIVDGLRPILAYNYQKQNYKRVKVVYYYGIITGVVFSLLINAVFWPIFLFGGPSVTSFFNANTPSEIHVLTLLFCTLLFQFPLLSLSISGLSLFQSTGKMFLNIVASLAQGLIFFFPILYSMWNIAILVSDYKVMLFTAFTNIAISSIAIEITSSIYLHLYMGKKEKYKDPTVHLDVIIQKLEKFFTKNK</sequence>
<evidence type="ECO:0000256" key="2">
    <source>
        <dbReference type="ARBA" id="ARBA00022475"/>
    </source>
</evidence>
<feature type="transmembrane region" description="Helical" evidence="6">
    <location>
        <begin position="451"/>
        <end position="472"/>
    </location>
</feature>
<feature type="transmembrane region" description="Helical" evidence="6">
    <location>
        <begin position="519"/>
        <end position="544"/>
    </location>
</feature>
<dbReference type="GO" id="GO:0015297">
    <property type="term" value="F:antiporter activity"/>
    <property type="evidence" value="ECO:0007669"/>
    <property type="project" value="InterPro"/>
</dbReference>
<dbReference type="InParanoid" id="Q8EWV9"/>
<dbReference type="STRING" id="272633.gene:10731182"/>
<dbReference type="HOGENOM" id="CLU_030945_0_0_14"/>
<evidence type="ECO:0000256" key="1">
    <source>
        <dbReference type="ARBA" id="ARBA00004651"/>
    </source>
</evidence>
<organism evidence="7 8">
    <name type="scientific">Malacoplasma penetrans (strain HF-2)</name>
    <name type="common">Mycoplasma penetrans</name>
    <dbReference type="NCBI Taxonomy" id="272633"/>
    <lineage>
        <taxon>Bacteria</taxon>
        <taxon>Bacillati</taxon>
        <taxon>Mycoplasmatota</taxon>
        <taxon>Mycoplasmoidales</taxon>
        <taxon>Mycoplasmoidaceae</taxon>
        <taxon>Malacoplasma</taxon>
    </lineage>
</organism>
<dbReference type="FunCoup" id="Q8EWV9">
    <property type="interactions" value="131"/>
</dbReference>
<dbReference type="Pfam" id="PF01554">
    <property type="entry name" value="MatE"/>
    <property type="match status" value="1"/>
</dbReference>
<reference evidence="7 8" key="1">
    <citation type="journal article" date="2002" name="Nucleic Acids Res.">
        <title>The complete genomic sequence of Mycoplasma penetrans, an intracellular bacterial pathogen in humans.</title>
        <authorList>
            <person name="Sasaki Y."/>
            <person name="Ishikawa J."/>
            <person name="Yamashita A."/>
            <person name="Oshima K."/>
            <person name="Kenri T."/>
            <person name="Furuya K."/>
            <person name="Yoshino C."/>
            <person name="Horino A."/>
            <person name="Shiba T."/>
            <person name="Sasaki T."/>
            <person name="Hattori M."/>
        </authorList>
    </citation>
    <scope>NUCLEOTIDE SEQUENCE [LARGE SCALE GENOMIC DNA]</scope>
    <source>
        <strain evidence="7 8">HF-2</strain>
    </source>
</reference>
<feature type="transmembrane region" description="Helical" evidence="6">
    <location>
        <begin position="108"/>
        <end position="131"/>
    </location>
</feature>
<gene>
    <name evidence="7" type="ordered locus">MYPE900</name>
</gene>
<evidence type="ECO:0000313" key="7">
    <source>
        <dbReference type="EMBL" id="BAC43881.1"/>
    </source>
</evidence>
<dbReference type="EMBL" id="BA000026">
    <property type="protein sequence ID" value="BAC43881.1"/>
    <property type="molecule type" value="Genomic_DNA"/>
</dbReference>